<dbReference type="AlphaFoldDB" id="D2VKD7"/>
<evidence type="ECO:0000256" key="2">
    <source>
        <dbReference type="SAM" id="MobiDB-lite"/>
    </source>
</evidence>
<dbReference type="EMBL" id="GG738878">
    <property type="protein sequence ID" value="EFC42581.1"/>
    <property type="molecule type" value="Genomic_DNA"/>
</dbReference>
<comment type="similarity">
    <text evidence="1">Belongs to the cyclin family.</text>
</comment>
<organism evidence="5">
    <name type="scientific">Naegleria gruberi</name>
    <name type="common">Amoeba</name>
    <dbReference type="NCBI Taxonomy" id="5762"/>
    <lineage>
        <taxon>Eukaryota</taxon>
        <taxon>Discoba</taxon>
        <taxon>Heterolobosea</taxon>
        <taxon>Tetramitia</taxon>
        <taxon>Eutetramitia</taxon>
        <taxon>Vahlkampfiidae</taxon>
        <taxon>Naegleria</taxon>
    </lineage>
</organism>
<evidence type="ECO:0000313" key="5">
    <source>
        <dbReference type="Proteomes" id="UP000006671"/>
    </source>
</evidence>
<feature type="region of interest" description="Disordered" evidence="2">
    <location>
        <begin position="453"/>
        <end position="488"/>
    </location>
</feature>
<feature type="region of interest" description="Disordered" evidence="2">
    <location>
        <begin position="281"/>
        <end position="300"/>
    </location>
</feature>
<dbReference type="InterPro" id="IPR006671">
    <property type="entry name" value="Cyclin_N"/>
</dbReference>
<feature type="compositionally biased region" description="Basic and acidic residues" evidence="2">
    <location>
        <begin position="453"/>
        <end position="463"/>
    </location>
</feature>
<dbReference type="PANTHER" id="PTHR10177">
    <property type="entry name" value="CYCLINS"/>
    <property type="match status" value="1"/>
</dbReference>
<keyword evidence="1" id="KW-0195">Cyclin</keyword>
<proteinExistence type="inferred from homology"/>
<dbReference type="KEGG" id="ngr:NAEGRDRAFT_50268"/>
<reference evidence="4 5" key="1">
    <citation type="journal article" date="2010" name="Cell">
        <title>The genome of Naegleria gruberi illuminates early eukaryotic versatility.</title>
        <authorList>
            <person name="Fritz-Laylin L.K."/>
            <person name="Prochnik S.E."/>
            <person name="Ginger M.L."/>
            <person name="Dacks J.B."/>
            <person name="Carpenter M.L."/>
            <person name="Field M.C."/>
            <person name="Kuo A."/>
            <person name="Paredez A."/>
            <person name="Chapman J."/>
            <person name="Pham J."/>
            <person name="Shu S."/>
            <person name="Neupane R."/>
            <person name="Cipriano M."/>
            <person name="Mancuso J."/>
            <person name="Tu H."/>
            <person name="Salamov A."/>
            <person name="Lindquist E."/>
            <person name="Shapiro H."/>
            <person name="Lucas S."/>
            <person name="Grigoriev I.V."/>
            <person name="Cande W.Z."/>
            <person name="Fulton C."/>
            <person name="Rokhsar D.S."/>
            <person name="Dawson S.C."/>
        </authorList>
    </citation>
    <scope>NUCLEOTIDE SEQUENCE [LARGE SCALE GENOMIC DNA]</scope>
    <source>
        <strain evidence="4 5">NEG-M</strain>
    </source>
</reference>
<evidence type="ECO:0000256" key="1">
    <source>
        <dbReference type="RuleBase" id="RU000383"/>
    </source>
</evidence>
<protein>
    <submittedName>
        <fullName evidence="4">Cyclin box fold domain-containing protein</fullName>
    </submittedName>
</protein>
<dbReference type="GeneID" id="8852828"/>
<dbReference type="OrthoDB" id="285802at2759"/>
<gene>
    <name evidence="4" type="ORF">NAEGRDRAFT_50268</name>
</gene>
<evidence type="ECO:0000313" key="4">
    <source>
        <dbReference type="EMBL" id="EFC42581.1"/>
    </source>
</evidence>
<dbReference type="Gene3D" id="1.10.472.10">
    <property type="entry name" value="Cyclin-like"/>
    <property type="match status" value="1"/>
</dbReference>
<dbReference type="Pfam" id="PF00134">
    <property type="entry name" value="Cyclin_N"/>
    <property type="match status" value="1"/>
</dbReference>
<accession>D2VKD7</accession>
<dbReference type="InParanoid" id="D2VKD7"/>
<feature type="domain" description="Cyclin-like" evidence="3">
    <location>
        <begin position="152"/>
        <end position="258"/>
    </location>
</feature>
<dbReference type="Proteomes" id="UP000006671">
    <property type="component" value="Unassembled WGS sequence"/>
</dbReference>
<dbReference type="SMART" id="SM00385">
    <property type="entry name" value="CYCLIN"/>
    <property type="match status" value="1"/>
</dbReference>
<dbReference type="SUPFAM" id="SSF47954">
    <property type="entry name" value="Cyclin-like"/>
    <property type="match status" value="1"/>
</dbReference>
<feature type="compositionally biased region" description="Polar residues" evidence="2">
    <location>
        <begin position="464"/>
        <end position="488"/>
    </location>
</feature>
<feature type="compositionally biased region" description="Acidic residues" evidence="2">
    <location>
        <begin position="283"/>
        <end position="299"/>
    </location>
</feature>
<dbReference type="STRING" id="5762.D2VKD7"/>
<sequence>MNTRTTPFPFRRNYSSPSCNGRYTSDFNTPQDKIRDDEAISDTSSCIGNYNNSPYSVDGSSSISSSSSFMRDRSLSTCSVNVSPLLRNSLDCFSSPPSYETYEQPRQLINWSEYFFSLSQKQSQVRTRKTASVYQQLYTSSYMKRYRSVVCDWFFEIQYALSLSQRLVHVATLYMDICMYRLYSTNRVACPSTNIAPGEGLFSIKQYLQLLAASCLWISTKRDETYGDSKLKLDTLVQYCCGMYTKQNFQEMEAFVLDLLEWELEDTPSIDFLDTMMASDSDLSSEDDMEDEESSEEETFNNFKESVKHYSKMIIDSSILNTLVTGSNKEKMDTFEQLKQLFNIHVPSQYVQQLEHTYISLWITMLNYPSLLALSSLLSGLFLYHLYESPFEQGQLSGIYQSADMTTLEQFEDVLSHYWTSDMEMNIGYSLEQVAICSRILYTFFHIEQSKTSVEEKPKRETQRPSNNTRSETTHGLDQMNLACNEQL</sequence>
<dbReference type="InterPro" id="IPR036915">
    <property type="entry name" value="Cyclin-like_sf"/>
</dbReference>
<dbReference type="RefSeq" id="XP_002675325.1">
    <property type="nucleotide sequence ID" value="XM_002675279.1"/>
</dbReference>
<dbReference type="InterPro" id="IPR013763">
    <property type="entry name" value="Cyclin-like_dom"/>
</dbReference>
<dbReference type="OMA" id="WITMLNY"/>
<keyword evidence="5" id="KW-1185">Reference proteome</keyword>
<name>D2VKD7_NAEGR</name>
<dbReference type="InterPro" id="IPR039361">
    <property type="entry name" value="Cyclin"/>
</dbReference>
<dbReference type="VEuPathDB" id="AmoebaDB:NAEGRDRAFT_50268"/>
<evidence type="ECO:0000259" key="3">
    <source>
        <dbReference type="SMART" id="SM00385"/>
    </source>
</evidence>